<dbReference type="FunFam" id="1.10.10.10:FF:000018">
    <property type="entry name" value="DNA-binding response regulator ResD"/>
    <property type="match status" value="1"/>
</dbReference>
<feature type="modified residue" description="4-aspartylphosphate" evidence="12">
    <location>
        <position position="52"/>
    </location>
</feature>
<dbReference type="CDD" id="cd17574">
    <property type="entry name" value="REC_OmpR"/>
    <property type="match status" value="1"/>
</dbReference>
<dbReference type="PANTHER" id="PTHR48111:SF49">
    <property type="entry name" value="HEME RESPONSE REGULATOR HSSR"/>
    <property type="match status" value="1"/>
</dbReference>
<evidence type="ECO:0000313" key="17">
    <source>
        <dbReference type="Proteomes" id="UP000257055"/>
    </source>
</evidence>
<dbReference type="GO" id="GO:0006355">
    <property type="term" value="P:regulation of DNA-templated transcription"/>
    <property type="evidence" value="ECO:0007669"/>
    <property type="project" value="InterPro"/>
</dbReference>
<reference evidence="17" key="1">
    <citation type="submission" date="2015-04" db="EMBL/GenBank/DDBJ databases">
        <authorList>
            <person name="Schardt J."/>
            <person name="Mueller-Herbst S."/>
            <person name="Scherer S."/>
            <person name="Huptas C."/>
        </authorList>
    </citation>
    <scope>NUCLEOTIDE SEQUENCE [LARGE SCALE GENOMIC DNA]</scope>
    <source>
        <strain evidence="17">Kiel-L1</strain>
    </source>
</reference>
<dbReference type="Gene3D" id="6.10.250.690">
    <property type="match status" value="1"/>
</dbReference>
<evidence type="ECO:0000256" key="8">
    <source>
        <dbReference type="ARBA" id="ARBA00023159"/>
    </source>
</evidence>
<keyword evidence="17" id="KW-1185">Reference proteome</keyword>
<dbReference type="InterPro" id="IPR011006">
    <property type="entry name" value="CheY-like_superfamily"/>
</dbReference>
<dbReference type="GO" id="GO:0000976">
    <property type="term" value="F:transcription cis-regulatory region binding"/>
    <property type="evidence" value="ECO:0007669"/>
    <property type="project" value="TreeGrafter"/>
</dbReference>
<evidence type="ECO:0000256" key="5">
    <source>
        <dbReference type="ARBA" id="ARBA00023015"/>
    </source>
</evidence>
<dbReference type="GO" id="GO:0000156">
    <property type="term" value="F:phosphorelay response regulator activity"/>
    <property type="evidence" value="ECO:0007669"/>
    <property type="project" value="TreeGrafter"/>
</dbReference>
<dbReference type="InterPro" id="IPR036388">
    <property type="entry name" value="WH-like_DNA-bd_sf"/>
</dbReference>
<dbReference type="GO" id="GO:0005829">
    <property type="term" value="C:cytosol"/>
    <property type="evidence" value="ECO:0007669"/>
    <property type="project" value="TreeGrafter"/>
</dbReference>
<dbReference type="Gene3D" id="1.10.10.10">
    <property type="entry name" value="Winged helix-like DNA-binding domain superfamily/Winged helix DNA-binding domain"/>
    <property type="match status" value="1"/>
</dbReference>
<dbReference type="SUPFAM" id="SSF52172">
    <property type="entry name" value="CheY-like"/>
    <property type="match status" value="1"/>
</dbReference>
<dbReference type="EMBL" id="LARY01000002">
    <property type="protein sequence ID" value="RDX01347.1"/>
    <property type="molecule type" value="Genomic_DNA"/>
</dbReference>
<feature type="domain" description="Response regulatory" evidence="14">
    <location>
        <begin position="3"/>
        <end position="116"/>
    </location>
</feature>
<dbReference type="CDD" id="cd00383">
    <property type="entry name" value="trans_reg_C"/>
    <property type="match status" value="1"/>
</dbReference>
<accession>A0A3D8TRR0</accession>
<evidence type="ECO:0000256" key="12">
    <source>
        <dbReference type="PROSITE-ProRule" id="PRU00169"/>
    </source>
</evidence>
<dbReference type="FunFam" id="3.40.50.2300:FF:000001">
    <property type="entry name" value="DNA-binding response regulator PhoB"/>
    <property type="match status" value="1"/>
</dbReference>
<dbReference type="SMART" id="SM00862">
    <property type="entry name" value="Trans_reg_C"/>
    <property type="match status" value="1"/>
</dbReference>
<feature type="domain" description="OmpR/PhoB-type" evidence="15">
    <location>
        <begin position="124"/>
        <end position="221"/>
    </location>
</feature>
<evidence type="ECO:0000313" key="16">
    <source>
        <dbReference type="EMBL" id="RDX01347.1"/>
    </source>
</evidence>
<feature type="DNA-binding region" description="OmpR/PhoB-type" evidence="13">
    <location>
        <begin position="124"/>
        <end position="221"/>
    </location>
</feature>
<name>A0A3D8TRR0_9LIST</name>
<evidence type="ECO:0000256" key="10">
    <source>
        <dbReference type="ARBA" id="ARBA00037471"/>
    </source>
</evidence>
<dbReference type="Gene3D" id="3.40.50.2300">
    <property type="match status" value="1"/>
</dbReference>
<dbReference type="Pfam" id="PF00486">
    <property type="entry name" value="Trans_reg_C"/>
    <property type="match status" value="1"/>
</dbReference>
<dbReference type="RefSeq" id="WP_115753606.1">
    <property type="nucleotide sequence ID" value="NZ_LARY01000002.1"/>
</dbReference>
<protein>
    <recommendedName>
        <fullName evidence="11">Heme response regulator HssR</fullName>
    </recommendedName>
</protein>
<evidence type="ECO:0000256" key="4">
    <source>
        <dbReference type="ARBA" id="ARBA00023012"/>
    </source>
</evidence>
<comment type="caution">
    <text evidence="16">The sequence shown here is derived from an EMBL/GenBank/DDBJ whole genome shotgun (WGS) entry which is preliminary data.</text>
</comment>
<keyword evidence="4" id="KW-0902">Two-component regulatory system</keyword>
<evidence type="ECO:0000259" key="14">
    <source>
        <dbReference type="PROSITE" id="PS50110"/>
    </source>
</evidence>
<dbReference type="Pfam" id="PF00072">
    <property type="entry name" value="Response_reg"/>
    <property type="match status" value="1"/>
</dbReference>
<proteinExistence type="predicted"/>
<comment type="function">
    <text evidence="10">Member of the two-component regulatory system HssS/HssR involved in intracellular heme homeostasis and tempering of staphylococcal virulence. Phosphorylated HssR binds to a direct repeat sequence within hrtAB promoter and activates the expression of hrtAB, an efflux pump, in response to extracellular heme, hemin, hemoglobin or blood.</text>
</comment>
<keyword evidence="7 13" id="KW-0238">DNA-binding</keyword>
<dbReference type="SMART" id="SM00448">
    <property type="entry name" value="REC"/>
    <property type="match status" value="1"/>
</dbReference>
<dbReference type="PANTHER" id="PTHR48111">
    <property type="entry name" value="REGULATOR OF RPOS"/>
    <property type="match status" value="1"/>
</dbReference>
<dbReference type="Proteomes" id="UP000257055">
    <property type="component" value="Unassembled WGS sequence"/>
</dbReference>
<dbReference type="InterPro" id="IPR039420">
    <property type="entry name" value="WalR-like"/>
</dbReference>
<dbReference type="PROSITE" id="PS51755">
    <property type="entry name" value="OMPR_PHOB"/>
    <property type="match status" value="1"/>
</dbReference>
<evidence type="ECO:0000256" key="3">
    <source>
        <dbReference type="ARBA" id="ARBA00022553"/>
    </source>
</evidence>
<keyword evidence="6" id="KW-0843">Virulence</keyword>
<keyword evidence="3 12" id="KW-0597">Phosphoprotein</keyword>
<evidence type="ECO:0000256" key="11">
    <source>
        <dbReference type="ARBA" id="ARBA00039976"/>
    </source>
</evidence>
<evidence type="ECO:0000256" key="2">
    <source>
        <dbReference type="ARBA" id="ARBA00022490"/>
    </source>
</evidence>
<comment type="subcellular location">
    <subcellularLocation>
        <location evidence="1">Cytoplasm</location>
    </subcellularLocation>
</comment>
<dbReference type="InterPro" id="IPR001867">
    <property type="entry name" value="OmpR/PhoB-type_DNA-bd"/>
</dbReference>
<gene>
    <name evidence="16" type="ORF">UR08_10540</name>
</gene>
<evidence type="ECO:0000256" key="13">
    <source>
        <dbReference type="PROSITE-ProRule" id="PRU01091"/>
    </source>
</evidence>
<evidence type="ECO:0000256" key="6">
    <source>
        <dbReference type="ARBA" id="ARBA00023026"/>
    </source>
</evidence>
<sequence>MVKVLIADDDEAIRKLVGHYVRAEGFEPIFASDGDEALDLLEVNSAELAIVDLMMPKRDGYLVAKHIRTFYDIPIIMLTAKNQLLDKEKGFEAGTDDYLTKPFEPEELIYRIRALLRRFQKASAKTIQVGHLMIDKGSYAVKAGQKEWLLPVKEFELLYQLASFPERIFTREELIEQIWGKDYDGADRTVDVHIKRLRDHFKQESGILITTVRGLGYKLEELK</sequence>
<evidence type="ECO:0000256" key="7">
    <source>
        <dbReference type="ARBA" id="ARBA00023125"/>
    </source>
</evidence>
<evidence type="ECO:0000256" key="1">
    <source>
        <dbReference type="ARBA" id="ARBA00004496"/>
    </source>
</evidence>
<keyword evidence="2" id="KW-0963">Cytoplasm</keyword>
<dbReference type="InterPro" id="IPR001789">
    <property type="entry name" value="Sig_transdc_resp-reg_receiver"/>
</dbReference>
<keyword evidence="8" id="KW-0010">Activator</keyword>
<dbReference type="GO" id="GO:0032993">
    <property type="term" value="C:protein-DNA complex"/>
    <property type="evidence" value="ECO:0007669"/>
    <property type="project" value="TreeGrafter"/>
</dbReference>
<evidence type="ECO:0000259" key="15">
    <source>
        <dbReference type="PROSITE" id="PS51755"/>
    </source>
</evidence>
<evidence type="ECO:0000256" key="9">
    <source>
        <dbReference type="ARBA" id="ARBA00023163"/>
    </source>
</evidence>
<dbReference type="AlphaFoldDB" id="A0A3D8TRR0"/>
<organism evidence="16 17">
    <name type="scientific">Listeria kieliensis</name>
    <dbReference type="NCBI Taxonomy" id="1621700"/>
    <lineage>
        <taxon>Bacteria</taxon>
        <taxon>Bacillati</taxon>
        <taxon>Bacillota</taxon>
        <taxon>Bacilli</taxon>
        <taxon>Bacillales</taxon>
        <taxon>Listeriaceae</taxon>
        <taxon>Listeria</taxon>
    </lineage>
</organism>
<keyword evidence="9" id="KW-0804">Transcription</keyword>
<dbReference type="PROSITE" id="PS50110">
    <property type="entry name" value="RESPONSE_REGULATORY"/>
    <property type="match status" value="1"/>
</dbReference>
<keyword evidence="5" id="KW-0805">Transcription regulation</keyword>